<feature type="domain" description="F-box" evidence="1">
    <location>
        <begin position="1"/>
        <end position="28"/>
    </location>
</feature>
<dbReference type="InterPro" id="IPR001810">
    <property type="entry name" value="F-box_dom"/>
</dbReference>
<dbReference type="GeneID" id="19206215"/>
<dbReference type="Proteomes" id="UP000053558">
    <property type="component" value="Unassembled WGS sequence"/>
</dbReference>
<reference evidence="3" key="1">
    <citation type="journal article" date="2012" name="Science">
        <title>The Paleozoic origin of enzymatic lignin decomposition reconstructed from 31 fungal genomes.</title>
        <authorList>
            <person name="Floudas D."/>
            <person name="Binder M."/>
            <person name="Riley R."/>
            <person name="Barry K."/>
            <person name="Blanchette R.A."/>
            <person name="Henrissat B."/>
            <person name="Martinez A.T."/>
            <person name="Otillar R."/>
            <person name="Spatafora J.W."/>
            <person name="Yadav J.S."/>
            <person name="Aerts A."/>
            <person name="Benoit I."/>
            <person name="Boyd A."/>
            <person name="Carlson A."/>
            <person name="Copeland A."/>
            <person name="Coutinho P.M."/>
            <person name="de Vries R.P."/>
            <person name="Ferreira P."/>
            <person name="Findley K."/>
            <person name="Foster B."/>
            <person name="Gaskell J."/>
            <person name="Glotzer D."/>
            <person name="Gorecki P."/>
            <person name="Heitman J."/>
            <person name="Hesse C."/>
            <person name="Hori C."/>
            <person name="Igarashi K."/>
            <person name="Jurgens J.A."/>
            <person name="Kallen N."/>
            <person name="Kersten P."/>
            <person name="Kohler A."/>
            <person name="Kuees U."/>
            <person name="Kumar T.K.A."/>
            <person name="Kuo A."/>
            <person name="LaButti K."/>
            <person name="Larrondo L.F."/>
            <person name="Lindquist E."/>
            <person name="Ling A."/>
            <person name="Lombard V."/>
            <person name="Lucas S."/>
            <person name="Lundell T."/>
            <person name="Martin R."/>
            <person name="McLaughlin D.J."/>
            <person name="Morgenstern I."/>
            <person name="Morin E."/>
            <person name="Murat C."/>
            <person name="Nagy L.G."/>
            <person name="Nolan M."/>
            <person name="Ohm R.A."/>
            <person name="Patyshakuliyeva A."/>
            <person name="Rokas A."/>
            <person name="Ruiz-Duenas F.J."/>
            <person name="Sabat G."/>
            <person name="Salamov A."/>
            <person name="Samejima M."/>
            <person name="Schmutz J."/>
            <person name="Slot J.C."/>
            <person name="St John F."/>
            <person name="Stenlid J."/>
            <person name="Sun H."/>
            <person name="Sun S."/>
            <person name="Syed K."/>
            <person name="Tsang A."/>
            <person name="Wiebenga A."/>
            <person name="Young D."/>
            <person name="Pisabarro A."/>
            <person name="Eastwood D.C."/>
            <person name="Martin F."/>
            <person name="Cullen D."/>
            <person name="Grigoriev I.V."/>
            <person name="Hibbett D.S."/>
        </authorList>
    </citation>
    <scope>NUCLEOTIDE SEQUENCE [LARGE SCALE GENOMIC DNA]</scope>
    <source>
        <strain evidence="3">RWD-64-598 SS2</strain>
    </source>
</reference>
<dbReference type="EMBL" id="JH711588">
    <property type="protein sequence ID" value="EIW75610.1"/>
    <property type="molecule type" value="Genomic_DNA"/>
</dbReference>
<dbReference type="PROSITE" id="PS50181">
    <property type="entry name" value="FBOX"/>
    <property type="match status" value="1"/>
</dbReference>
<proteinExistence type="predicted"/>
<gene>
    <name evidence="2" type="ORF">CONPUDRAFT_169399</name>
</gene>
<dbReference type="RefSeq" id="XP_007774312.1">
    <property type="nucleotide sequence ID" value="XM_007776122.1"/>
</dbReference>
<evidence type="ECO:0000313" key="2">
    <source>
        <dbReference type="EMBL" id="EIW75610.1"/>
    </source>
</evidence>
<keyword evidence="3" id="KW-1185">Reference proteome</keyword>
<sequence length="454" mass="50478">MLDTLPTEVLYKVLSHLEVVDLVHLERLAANVSNATIPEIAWFLPGHLGVWPDPCLLFGRWILARTETGVICFDVDARIPYECWLLEVSPGFTFEHLHCASHTCAEGQYAYALVEEKEDVSGDTTVKVFKIELNDDFPPKLIPLIDLPAPQSKQSKLFIGPKTLVISLGYVDGDEYFHPYDGIWVMDIIAEKFYRLQSPERKGGYPEGAFTRSQIYVGLTYFVVILYKLFGSTELVEAFELPILQSQDTADTFELRILQPSHRSPVPRGLYLATSIFKAIDPLRGSVWSDALTFPAWLCDESLIVSACDASSLRLAEDVDLVRISFPHSPPGGEPASIHFQRGCFSGMQSMLPGARSSYFSDDNTAFDAEEARFLVEGVSSKVGVDETELFGLTIAFPRTDGKGFPHLRKITCPSQPVILHDPESVACFDGARGLLVVIRRTREGSVLQIIDIA</sequence>
<dbReference type="AlphaFoldDB" id="A0A5M3M9Z4"/>
<accession>A0A5M3M9Z4</accession>
<organism evidence="2 3">
    <name type="scientific">Coniophora puteana (strain RWD-64-598)</name>
    <name type="common">Brown rot fungus</name>
    <dbReference type="NCBI Taxonomy" id="741705"/>
    <lineage>
        <taxon>Eukaryota</taxon>
        <taxon>Fungi</taxon>
        <taxon>Dikarya</taxon>
        <taxon>Basidiomycota</taxon>
        <taxon>Agaricomycotina</taxon>
        <taxon>Agaricomycetes</taxon>
        <taxon>Agaricomycetidae</taxon>
        <taxon>Boletales</taxon>
        <taxon>Coniophorineae</taxon>
        <taxon>Coniophoraceae</taxon>
        <taxon>Coniophora</taxon>
    </lineage>
</organism>
<evidence type="ECO:0000259" key="1">
    <source>
        <dbReference type="PROSITE" id="PS50181"/>
    </source>
</evidence>
<dbReference type="KEGG" id="cput:CONPUDRAFT_169399"/>
<evidence type="ECO:0000313" key="3">
    <source>
        <dbReference type="Proteomes" id="UP000053558"/>
    </source>
</evidence>
<name>A0A5M3M9Z4_CONPW</name>
<protein>
    <recommendedName>
        <fullName evidence="1">F-box domain-containing protein</fullName>
    </recommendedName>
</protein>
<comment type="caution">
    <text evidence="2">The sequence shown here is derived from an EMBL/GenBank/DDBJ whole genome shotgun (WGS) entry which is preliminary data.</text>
</comment>
<dbReference type="CDD" id="cd09917">
    <property type="entry name" value="F-box_SF"/>
    <property type="match status" value="1"/>
</dbReference>